<feature type="transmembrane region" description="Helical" evidence="13">
    <location>
        <begin position="1095"/>
        <end position="1119"/>
    </location>
</feature>
<keyword evidence="8 13" id="KW-1133">Transmembrane helix</keyword>
<feature type="transmembrane region" description="Helical" evidence="13">
    <location>
        <begin position="910"/>
        <end position="931"/>
    </location>
</feature>
<dbReference type="GO" id="GO:0005886">
    <property type="term" value="C:plasma membrane"/>
    <property type="evidence" value="ECO:0007669"/>
    <property type="project" value="UniProtKB-SubCell"/>
</dbReference>
<dbReference type="PROSITE" id="PS51007">
    <property type="entry name" value="CYTC"/>
    <property type="match status" value="1"/>
</dbReference>
<dbReference type="Pfam" id="PF03916">
    <property type="entry name" value="NrfD"/>
    <property type="match status" value="1"/>
</dbReference>
<dbReference type="GO" id="GO:0020037">
    <property type="term" value="F:heme binding"/>
    <property type="evidence" value="ECO:0007669"/>
    <property type="project" value="InterPro"/>
</dbReference>
<dbReference type="PANTHER" id="PTHR43044:SF2">
    <property type="entry name" value="POLYSULPHIDE REDUCTASE NRFD"/>
    <property type="match status" value="1"/>
</dbReference>
<accession>A0A812VDC2</accession>
<dbReference type="EMBL" id="CAJNJA010028832">
    <property type="protein sequence ID" value="CAE7613087.1"/>
    <property type="molecule type" value="Genomic_DNA"/>
</dbReference>
<evidence type="ECO:0000256" key="3">
    <source>
        <dbReference type="ARBA" id="ARBA00010996"/>
    </source>
</evidence>
<dbReference type="InterPro" id="IPR036909">
    <property type="entry name" value="Cyt_c-like_dom_sf"/>
</dbReference>
<feature type="transmembrane region" description="Helical" evidence="13">
    <location>
        <begin position="175"/>
        <end position="193"/>
    </location>
</feature>
<feature type="transmembrane region" description="Helical" evidence="13">
    <location>
        <begin position="283"/>
        <end position="304"/>
    </location>
</feature>
<feature type="transmembrane region" description="Helical" evidence="13">
    <location>
        <begin position="458"/>
        <end position="481"/>
    </location>
</feature>
<proteinExistence type="inferred from homology"/>
<feature type="transmembrane region" description="Helical" evidence="13">
    <location>
        <begin position="780"/>
        <end position="803"/>
    </location>
</feature>
<dbReference type="PANTHER" id="PTHR43044">
    <property type="match status" value="1"/>
</dbReference>
<evidence type="ECO:0000256" key="6">
    <source>
        <dbReference type="ARBA" id="ARBA00022692"/>
    </source>
</evidence>
<dbReference type="Gene3D" id="1.10.760.10">
    <property type="entry name" value="Cytochrome c-like domain"/>
    <property type="match status" value="1"/>
</dbReference>
<feature type="transmembrane region" description="Helical" evidence="13">
    <location>
        <begin position="257"/>
        <end position="276"/>
    </location>
</feature>
<dbReference type="GO" id="GO:0046872">
    <property type="term" value="F:metal ion binding"/>
    <property type="evidence" value="ECO:0007669"/>
    <property type="project" value="UniProtKB-KW"/>
</dbReference>
<dbReference type="InterPro" id="IPR003782">
    <property type="entry name" value="SCO1/SenC"/>
</dbReference>
<dbReference type="Pfam" id="PF13442">
    <property type="entry name" value="Cytochrome_CBB3"/>
    <property type="match status" value="1"/>
</dbReference>
<evidence type="ECO:0000256" key="7">
    <source>
        <dbReference type="ARBA" id="ARBA00022723"/>
    </source>
</evidence>
<evidence type="ECO:0000256" key="11">
    <source>
        <dbReference type="PROSITE-ProRule" id="PRU00433"/>
    </source>
</evidence>
<feature type="transmembrane region" description="Helical" evidence="13">
    <location>
        <begin position="815"/>
        <end position="836"/>
    </location>
</feature>
<evidence type="ECO:0000256" key="1">
    <source>
        <dbReference type="ARBA" id="ARBA00004651"/>
    </source>
</evidence>
<dbReference type="InterPro" id="IPR005614">
    <property type="entry name" value="NrfD-like"/>
</dbReference>
<evidence type="ECO:0000256" key="9">
    <source>
        <dbReference type="ARBA" id="ARBA00023004"/>
    </source>
</evidence>
<feature type="transmembrane region" description="Helical" evidence="13">
    <location>
        <begin position="137"/>
        <end position="155"/>
    </location>
</feature>
<feature type="transmembrane region" description="Helical" evidence="13">
    <location>
        <begin position="1069"/>
        <end position="1088"/>
    </location>
</feature>
<feature type="transmembrane region" description="Helical" evidence="13">
    <location>
        <begin position="857"/>
        <end position="875"/>
    </location>
</feature>
<organism evidence="15 16">
    <name type="scientific">Symbiodinium necroappetens</name>
    <dbReference type="NCBI Taxonomy" id="1628268"/>
    <lineage>
        <taxon>Eukaryota</taxon>
        <taxon>Sar</taxon>
        <taxon>Alveolata</taxon>
        <taxon>Dinophyceae</taxon>
        <taxon>Suessiales</taxon>
        <taxon>Symbiodiniaceae</taxon>
        <taxon>Symbiodinium</taxon>
    </lineage>
</organism>
<dbReference type="CDD" id="cd02968">
    <property type="entry name" value="SCO"/>
    <property type="match status" value="1"/>
</dbReference>
<feature type="transmembrane region" description="Helical" evidence="13">
    <location>
        <begin position="418"/>
        <end position="438"/>
    </location>
</feature>
<feature type="transmembrane region" description="Helical" evidence="13">
    <location>
        <begin position="979"/>
        <end position="1007"/>
    </location>
</feature>
<sequence>MTIFAVICAGTFPGIHVGRVWMAWMLFPLPNSNAIWPNFRSPLLWDVFAVGTYFTVSTLFWYMGMIPDIATLRDRATLRRNKPVTFGPLWAPHPLPKFIATKTITLPANMIASYVYGFLSVGWRFSARHWHEYEKAYLLFAGVATPLVLSVHSVVSFDFAVSILPGWHTTIFPPYFVAGAIFSGFAMVLTLLIPARELYPGMKDFVTAKTMENMCKIITVTGSMVGFAYIMEFFIAWYGANPFEQDAFIRRAFGPYWWAYAAMFFCNVLSPQVFWFKKARTTVWFIFLISIVVNIGMWFERFVIVTTLSSDFLPSSWAYYNPTLVDIGTFIGSLGIFMTLFLLFCRFLPMLAISEVKNVMPQASERYGLLAEFKDVTAIYNAAQKVRDDGYTKWDVYSPFPIHGMDEAMGLGRPKVSLFMGTGALLGVSGALLMQWWMNGVDYQILNGGKPLFAWEQATPVTFELGVLLSAFGCLGGMLFLNKLPMPYHPLMKSDNFLRSSDDKFFIAIEAGDPKFDDQATAGYLESLGGFNIEKLEVAELPPRQFLPDLDDQLKYKAQSESVFFSDGRTQRVPPANTVAFGRRPYTDAVDGFTSTGRAVSVDFAQRAEMLRDDDALYRGRNADGSLVMDMPVRVTEELIELGRENYNIYCIVCHGGTGEGDGIVGQKWSYPIPSYHVEAIQKGGSADKGSDGYIYDVIRNGVPNPGGAFPLKMPSYANKVSEYESWAIVAYIRTLQKARSGSMDDLPDRMRGVLMSSAHVDTKLVYERDNIYLPDTGKWLSWVLIVLGALMLAGSFAVLFSTDEKQIKAVLHSYHAGMLVALGVPLGAMVFVMINHQVQAGWMLSLRRQFENMMKLIWVGAVLYLIGVVMQLITTSNEEHQVFLFKWMNPHYTEGDVIYESKAGYLNQFWFAVRAVVYWVIWLGLAYFLWTFSKQHDEDRDKTHMKYARKLSAVGLLLFAFSTAFASFDWIMSLDFHWFSTMFGVFFFAGNILSALTMGTLILLILRLRGRMHGAFTVEHLHDLGKLTFGFIVFWGYISFSQYFLIWYANIPEETAYFLKRKSGDWELFSYVLPVCGFIIPFLILLFRPIKRSFFVMGVMAVWLLVVHVLDMLWYVRAEAGNELYIIDAVAVGGPILLFLGLLIRQAHPMSDHHDDWFKHPPDEVHMEAHGETNSVIILAFLLATIVTVAVTGGLIMQYFKVRVADLKEEVQFTRSDVSPKVQAAREARESWERRLNEAHWVDRDKGVVGLPLDVAMQNTRGTMRSRAANTLTARLAATAVALGVGASVSGQLIPKDLPEDIQGVKLIEHRGESVPTDIQLVDSKGNARTTGDFFDGERPVILIMAYYDCPLLCTLVLNRAQDALNEISWTLGDEYRVLTVSFDSRNTPEQSAQKQAEYLSGYREVVADASWEFCTTDAENAKRLATAIGFHYKFIPETGEFSHTSVLTFLTPDGKINNYIENLIFDPKQVKLALVESAEGKQGSIFDRIQHFCFSYDGSEGKYTLHAVNVMKLGGGLTMLFVAGFVGASVAISRRNRASRNTDTTTETGHAIPANT</sequence>
<keyword evidence="7 11" id="KW-0479">Metal-binding</keyword>
<evidence type="ECO:0000259" key="14">
    <source>
        <dbReference type="PROSITE" id="PS51007"/>
    </source>
</evidence>
<dbReference type="SUPFAM" id="SSF52833">
    <property type="entry name" value="Thioredoxin-like"/>
    <property type="match status" value="1"/>
</dbReference>
<feature type="transmembrane region" description="Helical" evidence="13">
    <location>
        <begin position="1125"/>
        <end position="1145"/>
    </location>
</feature>
<evidence type="ECO:0000256" key="10">
    <source>
        <dbReference type="ARBA" id="ARBA00023136"/>
    </source>
</evidence>
<keyword evidence="4" id="KW-1003">Cell membrane</keyword>
<feature type="transmembrane region" description="Helical" evidence="13">
    <location>
        <begin position="1177"/>
        <end position="1201"/>
    </location>
</feature>
<comment type="similarity">
    <text evidence="3">Belongs to the SCO1/2 family.</text>
</comment>
<dbReference type="InterPro" id="IPR009056">
    <property type="entry name" value="Cyt_c-like_dom"/>
</dbReference>
<keyword evidence="10 13" id="KW-0472">Membrane</keyword>
<feature type="transmembrane region" description="Helical" evidence="13">
    <location>
        <begin position="43"/>
        <end position="63"/>
    </location>
</feature>
<dbReference type="Gene3D" id="3.40.30.10">
    <property type="entry name" value="Glutaredoxin"/>
    <property type="match status" value="1"/>
</dbReference>
<comment type="caution">
    <text evidence="15">The sequence shown here is derived from an EMBL/GenBank/DDBJ whole genome shotgun (WGS) entry which is preliminary data.</text>
</comment>
<evidence type="ECO:0000256" key="8">
    <source>
        <dbReference type="ARBA" id="ARBA00022989"/>
    </source>
</evidence>
<evidence type="ECO:0000313" key="16">
    <source>
        <dbReference type="Proteomes" id="UP000601435"/>
    </source>
</evidence>
<gene>
    <name evidence="15" type="ORF">SNEC2469_LOCUS17427</name>
</gene>
<evidence type="ECO:0000256" key="13">
    <source>
        <dbReference type="SAM" id="Phobius"/>
    </source>
</evidence>
<keyword evidence="16" id="KW-1185">Reference proteome</keyword>
<keyword evidence="5 11" id="KW-0349">Heme</keyword>
<comment type="subcellular location">
    <subcellularLocation>
        <location evidence="1">Cell membrane</location>
        <topology evidence="1">Multi-pass membrane protein</topology>
    </subcellularLocation>
</comment>
<feature type="transmembrane region" description="Helical" evidence="13">
    <location>
        <begin position="324"/>
        <end position="348"/>
    </location>
</feature>
<keyword evidence="6 13" id="KW-0812">Transmembrane</keyword>
<dbReference type="Proteomes" id="UP000601435">
    <property type="component" value="Unassembled WGS sequence"/>
</dbReference>
<feature type="transmembrane region" description="Helical" evidence="13">
    <location>
        <begin position="952"/>
        <end position="973"/>
    </location>
</feature>
<feature type="transmembrane region" description="Helical" evidence="13">
    <location>
        <begin position="1515"/>
        <end position="1534"/>
    </location>
</feature>
<evidence type="ECO:0000256" key="2">
    <source>
        <dbReference type="ARBA" id="ARBA00008929"/>
    </source>
</evidence>
<reference evidence="15" key="1">
    <citation type="submission" date="2021-02" db="EMBL/GenBank/DDBJ databases">
        <authorList>
            <person name="Dougan E. K."/>
            <person name="Rhodes N."/>
            <person name="Thang M."/>
            <person name="Chan C."/>
        </authorList>
    </citation>
    <scope>NUCLEOTIDE SEQUENCE</scope>
</reference>
<keyword evidence="9 11" id="KW-0408">Iron</keyword>
<evidence type="ECO:0000313" key="15">
    <source>
        <dbReference type="EMBL" id="CAE7613087.1"/>
    </source>
</evidence>
<comment type="similarity">
    <text evidence="2">Belongs to the NrfD family.</text>
</comment>
<feature type="transmembrane region" description="Helical" evidence="13">
    <location>
        <begin position="214"/>
        <end position="237"/>
    </location>
</feature>
<feature type="region of interest" description="Disordered" evidence="12">
    <location>
        <begin position="1538"/>
        <end position="1558"/>
    </location>
</feature>
<feature type="transmembrane region" description="Helical" evidence="13">
    <location>
        <begin position="1028"/>
        <end position="1049"/>
    </location>
</feature>
<protein>
    <recommendedName>
        <fullName evidence="14">Cytochrome c domain-containing protein</fullName>
    </recommendedName>
</protein>
<feature type="compositionally biased region" description="Polar residues" evidence="12">
    <location>
        <begin position="1541"/>
        <end position="1558"/>
    </location>
</feature>
<feature type="domain" description="Cytochrome c" evidence="14">
    <location>
        <begin position="638"/>
        <end position="737"/>
    </location>
</feature>
<dbReference type="SUPFAM" id="SSF46626">
    <property type="entry name" value="Cytochrome c"/>
    <property type="match status" value="1"/>
</dbReference>
<evidence type="ECO:0000256" key="12">
    <source>
        <dbReference type="SAM" id="MobiDB-lite"/>
    </source>
</evidence>
<dbReference type="InterPro" id="IPR036249">
    <property type="entry name" value="Thioredoxin-like_sf"/>
</dbReference>
<name>A0A812VDC2_9DINO</name>
<evidence type="ECO:0000256" key="5">
    <source>
        <dbReference type="ARBA" id="ARBA00022617"/>
    </source>
</evidence>
<evidence type="ECO:0000256" key="4">
    <source>
        <dbReference type="ARBA" id="ARBA00022475"/>
    </source>
</evidence>
<dbReference type="InterPro" id="IPR021776">
    <property type="entry name" value="ActD"/>
</dbReference>
<dbReference type="Pfam" id="PF11821">
    <property type="entry name" value="ActD"/>
    <property type="match status" value="1"/>
</dbReference>
<dbReference type="GO" id="GO:0009055">
    <property type="term" value="F:electron transfer activity"/>
    <property type="evidence" value="ECO:0007669"/>
    <property type="project" value="InterPro"/>
</dbReference>
<dbReference type="OrthoDB" id="448898at2759"/>